<feature type="signal peptide" evidence="1">
    <location>
        <begin position="1"/>
        <end position="25"/>
    </location>
</feature>
<evidence type="ECO:0000256" key="1">
    <source>
        <dbReference type="SAM" id="SignalP"/>
    </source>
</evidence>
<evidence type="ECO:0008006" key="4">
    <source>
        <dbReference type="Google" id="ProtNLM"/>
    </source>
</evidence>
<name>A0ABY2NZZ8_9LEPT</name>
<feature type="chain" id="PRO_5045896064" description="Lipoprotein" evidence="1">
    <location>
        <begin position="26"/>
        <end position="301"/>
    </location>
</feature>
<gene>
    <name evidence="2" type="ORF">EHR01_08780</name>
</gene>
<dbReference type="Gene3D" id="2.60.120.380">
    <property type="match status" value="1"/>
</dbReference>
<dbReference type="RefSeq" id="WP_135694357.1">
    <property type="nucleotide sequence ID" value="NZ_RQHK01000005.1"/>
</dbReference>
<keyword evidence="3" id="KW-1185">Reference proteome</keyword>
<evidence type="ECO:0000313" key="2">
    <source>
        <dbReference type="EMBL" id="TGM77690.1"/>
    </source>
</evidence>
<comment type="caution">
    <text evidence="2">The sequence shown here is derived from an EMBL/GenBank/DDBJ whole genome shotgun (WGS) entry which is preliminary data.</text>
</comment>
<protein>
    <recommendedName>
        <fullName evidence="4">Lipoprotein</fullName>
    </recommendedName>
</protein>
<reference evidence="3" key="1">
    <citation type="journal article" date="2019" name="PLoS Negl. Trop. Dis.">
        <title>Revisiting the worldwide diversity of Leptospira species in the environment.</title>
        <authorList>
            <person name="Vincent A.T."/>
            <person name="Schiettekatte O."/>
            <person name="Bourhy P."/>
            <person name="Veyrier F.J."/>
            <person name="Picardeau M."/>
        </authorList>
    </citation>
    <scope>NUCLEOTIDE SEQUENCE [LARGE SCALE GENOMIC DNA]</scope>
    <source>
        <strain evidence="3">201601298</strain>
    </source>
</reference>
<evidence type="ECO:0000313" key="3">
    <source>
        <dbReference type="Proteomes" id="UP000297940"/>
    </source>
</evidence>
<dbReference type="EMBL" id="RQHK01000005">
    <property type="protein sequence ID" value="TGM77690.1"/>
    <property type="molecule type" value="Genomic_DNA"/>
</dbReference>
<proteinExistence type="predicted"/>
<accession>A0ABY2NZZ8</accession>
<organism evidence="2 3">
    <name type="scientific">Leptospira mtsangambouensis</name>
    <dbReference type="NCBI Taxonomy" id="2484912"/>
    <lineage>
        <taxon>Bacteria</taxon>
        <taxon>Pseudomonadati</taxon>
        <taxon>Spirochaetota</taxon>
        <taxon>Spirochaetia</taxon>
        <taxon>Leptospirales</taxon>
        <taxon>Leptospiraceae</taxon>
        <taxon>Leptospira</taxon>
    </lineage>
</organism>
<sequence length="301" mass="31815">MRNLKFKTIPIIWLLLTFSSTFNCGTEKKEDQSTALIPLLALGSSGGSGGKAAGERCIVDTECAANLFCANAYNINTPYIYNLCTAVPAVSGTISGNGTGLSATLTSSSPVADFSVTINTPGKYTFSVTSTDISSSVVKPEISVYPQSGRTALLQATRNFSNNHQINAYNFSTPGTYRVRISTYYYSGSFGGGIRLFAANNAVASGGGSCTYTYSGKNRCDDYAVNSLLLNTYCTTYLGTGVTSANSCAVQNAAKTLIGRCTKGVIRGSTYGNGMVTRNYYDTSLLSEVTFDCDVDNGVQL</sequence>
<dbReference type="Proteomes" id="UP000297940">
    <property type="component" value="Unassembled WGS sequence"/>
</dbReference>
<keyword evidence="1" id="KW-0732">Signal</keyword>